<dbReference type="PATRIC" id="fig|216938.3.peg.361"/>
<name>A0A1B3SK56_9MOLU</name>
<dbReference type="OrthoDB" id="388909at2"/>
<dbReference type="EMBL" id="CP017015">
    <property type="protein sequence ID" value="AOG60314.1"/>
    <property type="molecule type" value="Genomic_DNA"/>
</dbReference>
<accession>A0A1B3SK56</accession>
<evidence type="ECO:0000313" key="3">
    <source>
        <dbReference type="Proteomes" id="UP000094378"/>
    </source>
</evidence>
<keyword evidence="3" id="KW-1185">Reference proteome</keyword>
<proteinExistence type="predicted"/>
<protein>
    <submittedName>
        <fullName evidence="2">Uncharacterized protein</fullName>
    </submittedName>
</protein>
<reference evidence="2 3" key="1">
    <citation type="submission" date="2016-08" db="EMBL/GenBank/DDBJ databases">
        <title>Complete genome sequence of Spiroplasma helicoides TABS-2 (DSM 22551).</title>
        <authorList>
            <person name="Shen W.-Y."/>
            <person name="Lo W.-S."/>
            <person name="Lai Y.-C."/>
            <person name="Kuo C.-H."/>
        </authorList>
    </citation>
    <scope>NUCLEOTIDE SEQUENCE [LARGE SCALE GENOMIC DNA]</scope>
    <source>
        <strain evidence="2 3">TABS-2</strain>
    </source>
</reference>
<dbReference type="KEGG" id="shj:SHELI_v1c03590"/>
<feature type="region of interest" description="Disordered" evidence="1">
    <location>
        <begin position="1"/>
        <end position="37"/>
    </location>
</feature>
<organism evidence="2 3">
    <name type="scientific">Spiroplasma helicoides</name>
    <dbReference type="NCBI Taxonomy" id="216938"/>
    <lineage>
        <taxon>Bacteria</taxon>
        <taxon>Bacillati</taxon>
        <taxon>Mycoplasmatota</taxon>
        <taxon>Mollicutes</taxon>
        <taxon>Entomoplasmatales</taxon>
        <taxon>Spiroplasmataceae</taxon>
        <taxon>Spiroplasma</taxon>
    </lineage>
</organism>
<feature type="compositionally biased region" description="Basic and acidic residues" evidence="1">
    <location>
        <begin position="1"/>
        <end position="10"/>
    </location>
</feature>
<dbReference type="STRING" id="216938.SHELI_v1c03590"/>
<gene>
    <name evidence="2" type="ORF">SHELI_v1c03590</name>
</gene>
<dbReference type="AlphaFoldDB" id="A0A1B3SK56"/>
<evidence type="ECO:0000313" key="2">
    <source>
        <dbReference type="EMBL" id="AOG60314.1"/>
    </source>
</evidence>
<dbReference type="RefSeq" id="WP_069116155.1">
    <property type="nucleotide sequence ID" value="NZ_CP017015.1"/>
</dbReference>
<dbReference type="Proteomes" id="UP000094378">
    <property type="component" value="Chromosome"/>
</dbReference>
<evidence type="ECO:0000256" key="1">
    <source>
        <dbReference type="SAM" id="MobiDB-lite"/>
    </source>
</evidence>
<sequence length="189" mass="21289">MATKGPDKAAVKRAASNAKRSQHIQTRKKASDPKPNKIVNKDIKLTEGQAKFIWEKAEPVSATNPAIFRKDVAGAIMKNSEYGLESEFGWVNTLVDPDGEYDDVNNVVAMHWMNAKVKRKHQEMWVAVVTGARETREIYNYMKETKVPADALDKTKKTVLFQSATVEPRKINIEIRKVPNPGQKIAKKN</sequence>